<sequence>MCGKAEEVVVVVGGVLTMIPPLNLEAGLVIPSVRVHVAIFGGAPPPNPFQRMAGSLQTDECVPRTIAKKRSETAVLFHRDRTSRWYGTYRIWLPPLREADCGAVTRPGRTALQQRTELKSLRSPKVMFYRDGVGLRRGFPSNDGQQPVEDGGCRSFRDGEGASVDLSGLLCWPYVGEVG</sequence>
<accession>A0A176WCB3</accession>
<proteinExistence type="predicted"/>
<name>A0A176WCB3_MARPO</name>
<evidence type="ECO:0000313" key="1">
    <source>
        <dbReference type="EMBL" id="OAE30820.1"/>
    </source>
</evidence>
<dbReference type="EMBL" id="LVLJ01001235">
    <property type="protein sequence ID" value="OAE30820.1"/>
    <property type="molecule type" value="Genomic_DNA"/>
</dbReference>
<dbReference type="AlphaFoldDB" id="A0A176WCB3"/>
<protein>
    <submittedName>
        <fullName evidence="1">Uncharacterized protein</fullName>
    </submittedName>
</protein>
<reference evidence="1" key="1">
    <citation type="submission" date="2016-03" db="EMBL/GenBank/DDBJ databases">
        <title>Mechanisms controlling the formation of the plant cell surface in tip-growing cells are functionally conserved among land plants.</title>
        <authorList>
            <person name="Honkanen S."/>
            <person name="Jones V.A."/>
            <person name="Morieri G."/>
            <person name="Champion C."/>
            <person name="Hetherington A.J."/>
            <person name="Kelly S."/>
            <person name="Saint-Marcoux D."/>
            <person name="Proust H."/>
            <person name="Prescott H."/>
            <person name="Dolan L."/>
        </authorList>
    </citation>
    <scope>NUCLEOTIDE SEQUENCE [LARGE SCALE GENOMIC DNA]</scope>
    <source>
        <tissue evidence="1">Whole gametophyte</tissue>
    </source>
</reference>
<organism evidence="1 2">
    <name type="scientific">Marchantia polymorpha subsp. ruderalis</name>
    <dbReference type="NCBI Taxonomy" id="1480154"/>
    <lineage>
        <taxon>Eukaryota</taxon>
        <taxon>Viridiplantae</taxon>
        <taxon>Streptophyta</taxon>
        <taxon>Embryophyta</taxon>
        <taxon>Marchantiophyta</taxon>
        <taxon>Marchantiopsida</taxon>
        <taxon>Marchantiidae</taxon>
        <taxon>Marchantiales</taxon>
        <taxon>Marchantiaceae</taxon>
        <taxon>Marchantia</taxon>
    </lineage>
</organism>
<keyword evidence="2" id="KW-1185">Reference proteome</keyword>
<evidence type="ECO:0000313" key="2">
    <source>
        <dbReference type="Proteomes" id="UP000077202"/>
    </source>
</evidence>
<dbReference type="Proteomes" id="UP000077202">
    <property type="component" value="Unassembled WGS sequence"/>
</dbReference>
<gene>
    <name evidence="1" type="ORF">AXG93_857s1230</name>
</gene>
<comment type="caution">
    <text evidence="1">The sequence shown here is derived from an EMBL/GenBank/DDBJ whole genome shotgun (WGS) entry which is preliminary data.</text>
</comment>